<accession>A0A915EY47</accession>
<dbReference type="WBParaSite" id="maker-E.canG7_contigs_3562-snap-gene-0.21-mRNA-1">
    <property type="protein sequence ID" value="maker-E.canG7_contigs_3562-snap-gene-0.21-mRNA-1"/>
    <property type="gene ID" value="EcG7_06443"/>
</dbReference>
<feature type="signal peptide" evidence="1">
    <location>
        <begin position="1"/>
        <end position="21"/>
    </location>
</feature>
<protein>
    <submittedName>
        <fullName evidence="3">Uncharacterized protein</fullName>
    </submittedName>
</protein>
<dbReference type="AlphaFoldDB" id="A0A915EY47"/>
<reference evidence="3" key="1">
    <citation type="submission" date="2022-11" db="UniProtKB">
        <authorList>
            <consortium name="WormBaseParasite"/>
        </authorList>
    </citation>
    <scope>IDENTIFICATION</scope>
</reference>
<keyword evidence="2" id="KW-1185">Reference proteome</keyword>
<sequence>IKQVCFVFAAALVFYSHVSSAASPAGEELVSLLVCRTCDGIFPRSACLESQEIQSTCLQKILEEEELFSRSVTTIPIKYHQDLASKFIFLIFLVILYIPKSFKNTYSNIIFGIKVAKSLLHFDFVWFLRVKHNISVIKQEAVIPEALSPFFKLSHGTEPLNNYNSILKYSILSFLCLFR</sequence>
<proteinExistence type="predicted"/>
<evidence type="ECO:0000256" key="1">
    <source>
        <dbReference type="SAM" id="SignalP"/>
    </source>
</evidence>
<name>A0A915EY47_9CEST</name>
<evidence type="ECO:0000313" key="3">
    <source>
        <dbReference type="WBParaSite" id="maker-E.canG7_contigs_3562-snap-gene-0.21-mRNA-1"/>
    </source>
</evidence>
<dbReference type="Proteomes" id="UP000887562">
    <property type="component" value="Unplaced"/>
</dbReference>
<keyword evidence="1" id="KW-0732">Signal</keyword>
<evidence type="ECO:0000313" key="2">
    <source>
        <dbReference type="Proteomes" id="UP000887562"/>
    </source>
</evidence>
<feature type="chain" id="PRO_5037150246" evidence="1">
    <location>
        <begin position="22"/>
        <end position="179"/>
    </location>
</feature>
<organism evidence="2 3">
    <name type="scientific">Echinococcus canadensis</name>
    <dbReference type="NCBI Taxonomy" id="519352"/>
    <lineage>
        <taxon>Eukaryota</taxon>
        <taxon>Metazoa</taxon>
        <taxon>Spiralia</taxon>
        <taxon>Lophotrochozoa</taxon>
        <taxon>Platyhelminthes</taxon>
        <taxon>Cestoda</taxon>
        <taxon>Eucestoda</taxon>
        <taxon>Cyclophyllidea</taxon>
        <taxon>Taeniidae</taxon>
        <taxon>Echinococcus</taxon>
        <taxon>Echinococcus canadensis group</taxon>
    </lineage>
</organism>